<dbReference type="Proteomes" id="UP001199054">
    <property type="component" value="Unassembled WGS sequence"/>
</dbReference>
<protein>
    <recommendedName>
        <fullName evidence="4">YwqJ-like deaminase</fullName>
    </recommendedName>
</protein>
<evidence type="ECO:0000256" key="1">
    <source>
        <dbReference type="SAM" id="MobiDB-lite"/>
    </source>
</evidence>
<reference evidence="2 3" key="1">
    <citation type="submission" date="2021-10" db="EMBL/GenBank/DDBJ databases">
        <title>Streptomyces sp. strain SMC 277, a novel streptomycete isolated from soil.</title>
        <authorList>
            <person name="Chanama M."/>
        </authorList>
    </citation>
    <scope>NUCLEOTIDE SEQUENCE [LARGE SCALE GENOMIC DNA]</scope>
    <source>
        <strain evidence="2 3">SMC 277</strain>
    </source>
</reference>
<dbReference type="InterPro" id="IPR025968">
    <property type="entry name" value="YwqJ_deaminase"/>
</dbReference>
<feature type="compositionally biased region" description="Basic and acidic residues" evidence="1">
    <location>
        <begin position="23"/>
        <end position="32"/>
    </location>
</feature>
<organism evidence="2 3">
    <name type="scientific">Streptomyces antimicrobicus</name>
    <dbReference type="NCBI Taxonomy" id="2883108"/>
    <lineage>
        <taxon>Bacteria</taxon>
        <taxon>Bacillati</taxon>
        <taxon>Actinomycetota</taxon>
        <taxon>Actinomycetes</taxon>
        <taxon>Kitasatosporales</taxon>
        <taxon>Streptomycetaceae</taxon>
        <taxon>Streptomyces</taxon>
    </lineage>
</organism>
<gene>
    <name evidence="2" type="ORF">LG632_09785</name>
</gene>
<dbReference type="EMBL" id="JAJAUY010000026">
    <property type="protein sequence ID" value="MCB5179673.1"/>
    <property type="molecule type" value="Genomic_DNA"/>
</dbReference>
<comment type="caution">
    <text evidence="2">The sequence shown here is derived from an EMBL/GenBank/DDBJ whole genome shotgun (WGS) entry which is preliminary data.</text>
</comment>
<name>A0ABS8B525_9ACTN</name>
<evidence type="ECO:0000313" key="2">
    <source>
        <dbReference type="EMBL" id="MCB5179673.1"/>
    </source>
</evidence>
<feature type="region of interest" description="Disordered" evidence="1">
    <location>
        <begin position="1"/>
        <end position="34"/>
    </location>
</feature>
<dbReference type="Pfam" id="PF14431">
    <property type="entry name" value="YwqJ-deaminase"/>
    <property type="match status" value="1"/>
</dbReference>
<evidence type="ECO:0000313" key="3">
    <source>
        <dbReference type="Proteomes" id="UP001199054"/>
    </source>
</evidence>
<accession>A0ABS8B525</accession>
<sequence>MKAGCSGSFLHGDTITSHSSSQKFKEGPDKPAAHPVVQQVYDDIERRANAGEFPKGRGHGKCAEVSLVSDRLFELQAQGKNITTLDEAREALKGGVMHTVTIGDQFDDDNNKIPHKEYIGPCYSCRRAMPALGIELLT</sequence>
<keyword evidence="3" id="KW-1185">Reference proteome</keyword>
<proteinExistence type="predicted"/>
<evidence type="ECO:0008006" key="4">
    <source>
        <dbReference type="Google" id="ProtNLM"/>
    </source>
</evidence>